<comment type="caution">
    <text evidence="2">The sequence shown here is derived from an EMBL/GenBank/DDBJ whole genome shotgun (WGS) entry which is preliminary data.</text>
</comment>
<dbReference type="InterPro" id="IPR011989">
    <property type="entry name" value="ARM-like"/>
</dbReference>
<dbReference type="AlphaFoldDB" id="A0AAV0S2B1"/>
<evidence type="ECO:0000313" key="2">
    <source>
        <dbReference type="EMBL" id="CAI0627099.1"/>
    </source>
</evidence>
<name>A0AAV0S2B1_9ROSI</name>
<dbReference type="GO" id="GO:0034599">
    <property type="term" value="P:cellular response to oxidative stress"/>
    <property type="evidence" value="ECO:0007669"/>
    <property type="project" value="TreeGrafter"/>
</dbReference>
<dbReference type="GO" id="GO:0010150">
    <property type="term" value="P:leaf senescence"/>
    <property type="evidence" value="ECO:0007669"/>
    <property type="project" value="InterPro"/>
</dbReference>
<sequence length="400" mass="44275">MELSASKVSSSAIATQSRTTRISHDISSKSMLHCKPYPTTMQQINLQQIRNARISNSRIFSSEERLWGTHEKSIHVMVTQKSSLLCQSMRTPRAEEKERCLSSKSILSLDARARKDVAILGSEFLKLDARAREDTKKIDSGVKMKAERLHHITSILKDRAQSRLERAATKHWSDGALKNDLRRADFRAKQRAMEDALMALEFVQNIHDLMVSKISLSKQIGPVADDETMEFITLEKNGSTSDIFPGEVSSDRIAAIQDAYFSMASALSEADGIDYTDPEELELLITTLIDLDAMDGKTSVSLLAECSSSPDAETRRALANALAAAPSMWALGNAGMGALQRLAEDRNPAIAAAASNAIYELKKQWEIEEGDNWRFMVNLKPADADEVDSQEDDHDSKNAG</sequence>
<accession>A0AAV0S2B1</accession>
<dbReference type="InterPro" id="IPR016024">
    <property type="entry name" value="ARM-type_fold"/>
</dbReference>
<keyword evidence="3" id="KW-1185">Reference proteome</keyword>
<dbReference type="Proteomes" id="UP001154282">
    <property type="component" value="Unassembled WGS sequence"/>
</dbReference>
<protein>
    <submittedName>
        <fullName evidence="2">Uncharacterized protein</fullName>
    </submittedName>
</protein>
<dbReference type="GO" id="GO:0009507">
    <property type="term" value="C:chloroplast"/>
    <property type="evidence" value="ECO:0007669"/>
    <property type="project" value="TreeGrafter"/>
</dbReference>
<gene>
    <name evidence="2" type="ORF">LITE_LOCUS51149</name>
</gene>
<dbReference type="InterPro" id="IPR044973">
    <property type="entry name" value="AAF-like"/>
</dbReference>
<evidence type="ECO:0000256" key="1">
    <source>
        <dbReference type="SAM" id="MobiDB-lite"/>
    </source>
</evidence>
<organism evidence="2 3">
    <name type="scientific">Linum tenue</name>
    <dbReference type="NCBI Taxonomy" id="586396"/>
    <lineage>
        <taxon>Eukaryota</taxon>
        <taxon>Viridiplantae</taxon>
        <taxon>Streptophyta</taxon>
        <taxon>Embryophyta</taxon>
        <taxon>Tracheophyta</taxon>
        <taxon>Spermatophyta</taxon>
        <taxon>Magnoliopsida</taxon>
        <taxon>eudicotyledons</taxon>
        <taxon>Gunneridae</taxon>
        <taxon>Pentapetalae</taxon>
        <taxon>rosids</taxon>
        <taxon>fabids</taxon>
        <taxon>Malpighiales</taxon>
        <taxon>Linaceae</taxon>
        <taxon>Linum</taxon>
    </lineage>
</organism>
<evidence type="ECO:0000313" key="3">
    <source>
        <dbReference type="Proteomes" id="UP001154282"/>
    </source>
</evidence>
<reference evidence="2" key="1">
    <citation type="submission" date="2022-08" db="EMBL/GenBank/DDBJ databases">
        <authorList>
            <person name="Gutierrez-Valencia J."/>
        </authorList>
    </citation>
    <scope>NUCLEOTIDE SEQUENCE</scope>
</reference>
<dbReference type="SUPFAM" id="SSF48371">
    <property type="entry name" value="ARM repeat"/>
    <property type="match status" value="1"/>
</dbReference>
<dbReference type="PANTHER" id="PTHR36725">
    <property type="entry name" value="SENESCENCE-ASSOCIATED PROTEIN AAF, CHLOROLPLASTIC"/>
    <property type="match status" value="1"/>
</dbReference>
<proteinExistence type="predicted"/>
<dbReference type="Gene3D" id="1.25.10.10">
    <property type="entry name" value="Leucine-rich Repeat Variant"/>
    <property type="match status" value="1"/>
</dbReference>
<dbReference type="EMBL" id="CAMGYJ010000011">
    <property type="protein sequence ID" value="CAI0627099.1"/>
    <property type="molecule type" value="Genomic_DNA"/>
</dbReference>
<dbReference type="PANTHER" id="PTHR36725:SF1">
    <property type="entry name" value="SENESCENCE-ASSOCIATED PROTEIN AAF, CHLOROLPLASTIC"/>
    <property type="match status" value="1"/>
</dbReference>
<feature type="region of interest" description="Disordered" evidence="1">
    <location>
        <begin position="1"/>
        <end position="20"/>
    </location>
</feature>